<protein>
    <submittedName>
        <fullName evidence="1">Uncharacterized protein</fullName>
    </submittedName>
</protein>
<comment type="caution">
    <text evidence="1">The sequence shown here is derived from an EMBL/GenBank/DDBJ whole genome shotgun (WGS) entry which is preliminary data.</text>
</comment>
<sequence length="503" mass="58769">MSKQRQIRTVVGWLLLISVSIFPKGILAFPEYTSKLNAIKLAETLDKGLYRDLRISSVFVKNRTNDEHFLQAVLEDGSSQEWKLDQIYEWSLKDQLQLTGNRVLVFPSSESTEFGILDKNEFYRLVLTSQAYVKTYGEHDLLEGKRMTYGIRRFRMLHPGEEEQFATDDQGNRFRYVLELDNGGREIFTYLDAYQLMNNGAFIQEPLEDDIILSQPFLVRELVALPRQVEDELRNIWRFGVEIIFDQNIALTPDLIPYQIVEQNLRDPETGLRKNQFFIQVMIPNAEKIREVPGFRTLEYLQHVEVVTDVEHQQRIFLKAQINPQIFELPPFVEVTSNNSIVVNFFSVTDQSVTRRQQFLESRIPIAGLQSAFFSYPQETEFERYYLQAVEQIRSAQRQSNLHLKIETYLNALDSLHEAALQAQNDQEIAQALLQRDTLLKTLPDLIISNTQRKILESTQMEQDSIQMEETRRQLLSHLDRAADFAPQREQQQKIASLRNILR</sequence>
<reference evidence="2" key="1">
    <citation type="submission" date="2017-09" db="EMBL/GenBank/DDBJ databases">
        <title>The Reconstruction of 2,631 Draft Metagenome-Assembled Genomes from the Global Oceans.</title>
        <authorList>
            <person name="Tully B.J."/>
            <person name="Graham E.D."/>
            <person name="Heidelberg J.F."/>
        </authorList>
    </citation>
    <scope>NUCLEOTIDE SEQUENCE [LARGE SCALE GENOMIC DNA]</scope>
</reference>
<dbReference type="AlphaFoldDB" id="A0A2D6YKU1"/>
<evidence type="ECO:0000313" key="1">
    <source>
        <dbReference type="EMBL" id="MAH63818.1"/>
    </source>
</evidence>
<gene>
    <name evidence="1" type="ORF">CMN54_10315</name>
</gene>
<name>A0A2D6YKU1_9DELT</name>
<accession>A0A2D6YKU1</accession>
<dbReference type="Proteomes" id="UP000226525">
    <property type="component" value="Unassembled WGS sequence"/>
</dbReference>
<organism evidence="1 2">
    <name type="scientific">SAR324 cluster bacterium</name>
    <dbReference type="NCBI Taxonomy" id="2024889"/>
    <lineage>
        <taxon>Bacteria</taxon>
        <taxon>Deltaproteobacteria</taxon>
        <taxon>SAR324 cluster</taxon>
    </lineage>
</organism>
<proteinExistence type="predicted"/>
<evidence type="ECO:0000313" key="2">
    <source>
        <dbReference type="Proteomes" id="UP000226525"/>
    </source>
</evidence>
<dbReference type="EMBL" id="NZEX01000116">
    <property type="protein sequence ID" value="MAH63818.1"/>
    <property type="molecule type" value="Genomic_DNA"/>
</dbReference>